<dbReference type="RefSeq" id="WP_128942705.1">
    <property type="nucleotide sequence ID" value="NZ_RDRA01000034.1"/>
</dbReference>
<accession>A0ABY0D9D1</accession>
<organism evidence="2 3">
    <name type="scientific">Bradyrhizobium zhanjiangense</name>
    <dbReference type="NCBI Taxonomy" id="1325107"/>
    <lineage>
        <taxon>Bacteria</taxon>
        <taxon>Pseudomonadati</taxon>
        <taxon>Pseudomonadota</taxon>
        <taxon>Alphaproteobacteria</taxon>
        <taxon>Hyphomicrobiales</taxon>
        <taxon>Nitrobacteraceae</taxon>
        <taxon>Bradyrhizobium</taxon>
    </lineage>
</organism>
<name>A0ABY0D9D1_9BRAD</name>
<feature type="compositionally biased region" description="Basic and acidic residues" evidence="1">
    <location>
        <begin position="103"/>
        <end position="123"/>
    </location>
</feature>
<dbReference type="EMBL" id="RDRA01000034">
    <property type="protein sequence ID" value="RXG86621.1"/>
    <property type="molecule type" value="Genomic_DNA"/>
</dbReference>
<feature type="region of interest" description="Disordered" evidence="1">
    <location>
        <begin position="93"/>
        <end position="123"/>
    </location>
</feature>
<evidence type="ECO:0008006" key="4">
    <source>
        <dbReference type="Google" id="ProtNLM"/>
    </source>
</evidence>
<keyword evidence="3" id="KW-1185">Reference proteome</keyword>
<evidence type="ECO:0000313" key="2">
    <source>
        <dbReference type="EMBL" id="RXG86621.1"/>
    </source>
</evidence>
<proteinExistence type="predicted"/>
<sequence>MPIALVVAARPYLKELRQALDQSRIQIVTAEFERSVPVAIEHQPDLILIASQPIPDVLQTCQRLLENGSTRNIPIFLISLEFSGIDNAPPVFRETAPQTRAGEFSHRSTPRRDKGKFPQDNDHSVVNSRRQTQLLSVLDLLCYAEAEIAELGIETSAALLGATIADVAQNLE</sequence>
<evidence type="ECO:0000313" key="3">
    <source>
        <dbReference type="Proteomes" id="UP000289946"/>
    </source>
</evidence>
<dbReference type="Proteomes" id="UP000289946">
    <property type="component" value="Unassembled WGS sequence"/>
</dbReference>
<comment type="caution">
    <text evidence="2">The sequence shown here is derived from an EMBL/GenBank/DDBJ whole genome shotgun (WGS) entry which is preliminary data.</text>
</comment>
<reference evidence="2 3" key="1">
    <citation type="submission" date="2018-10" db="EMBL/GenBank/DDBJ databases">
        <title>Bradyrhizobium sp. nov., isolated from effective nodules of peanut in China.</title>
        <authorList>
            <person name="Li Y."/>
        </authorList>
    </citation>
    <scope>NUCLEOTIDE SEQUENCE [LARGE SCALE GENOMIC DNA]</scope>
    <source>
        <strain evidence="2 3">CCBAU 51781</strain>
    </source>
</reference>
<protein>
    <recommendedName>
        <fullName evidence="4">Response regulatory domain-containing protein</fullName>
    </recommendedName>
</protein>
<gene>
    <name evidence="2" type="ORF">EAS62_37055</name>
</gene>
<evidence type="ECO:0000256" key="1">
    <source>
        <dbReference type="SAM" id="MobiDB-lite"/>
    </source>
</evidence>